<keyword evidence="1" id="KW-0732">Signal</keyword>
<evidence type="ECO:0000313" key="2">
    <source>
        <dbReference type="EMBL" id="CAG8623439.1"/>
    </source>
</evidence>
<reference evidence="2" key="1">
    <citation type="submission" date="2021-06" db="EMBL/GenBank/DDBJ databases">
        <authorList>
            <person name="Kallberg Y."/>
            <person name="Tangrot J."/>
            <person name="Rosling A."/>
        </authorList>
    </citation>
    <scope>NUCLEOTIDE SEQUENCE</scope>
    <source>
        <strain evidence="2">CL551</strain>
    </source>
</reference>
<evidence type="ECO:0000256" key="1">
    <source>
        <dbReference type="SAM" id="SignalP"/>
    </source>
</evidence>
<dbReference type="EMBL" id="CAJVPV010007843">
    <property type="protein sequence ID" value="CAG8623439.1"/>
    <property type="molecule type" value="Genomic_DNA"/>
</dbReference>
<proteinExistence type="predicted"/>
<dbReference type="Proteomes" id="UP000789342">
    <property type="component" value="Unassembled WGS sequence"/>
</dbReference>
<dbReference type="AlphaFoldDB" id="A0A9N9D5C5"/>
<keyword evidence="3" id="KW-1185">Reference proteome</keyword>
<evidence type="ECO:0000313" key="3">
    <source>
        <dbReference type="Proteomes" id="UP000789342"/>
    </source>
</evidence>
<organism evidence="2 3">
    <name type="scientific">Acaulospora morrowiae</name>
    <dbReference type="NCBI Taxonomy" id="94023"/>
    <lineage>
        <taxon>Eukaryota</taxon>
        <taxon>Fungi</taxon>
        <taxon>Fungi incertae sedis</taxon>
        <taxon>Mucoromycota</taxon>
        <taxon>Glomeromycotina</taxon>
        <taxon>Glomeromycetes</taxon>
        <taxon>Diversisporales</taxon>
        <taxon>Acaulosporaceae</taxon>
        <taxon>Acaulospora</taxon>
    </lineage>
</organism>
<comment type="caution">
    <text evidence="2">The sequence shown here is derived from an EMBL/GenBank/DDBJ whole genome shotgun (WGS) entry which is preliminary data.</text>
</comment>
<name>A0A9N9D5C5_9GLOM</name>
<accession>A0A9N9D5C5</accession>
<gene>
    <name evidence="2" type="ORF">AMORRO_LOCUS8762</name>
</gene>
<sequence length="429" mass="48092">MYKINLSLLWFFITIIGFISKQIIALDCRDYTDPLSYKSTKVKCDIVKNEDYDKITANSTEFLSPSEAFVIDFTCGSSDTTLCEKAKNAFISAGQRIASVIRFNTPIRVNASFAALSANTLGSAKPARTIPLQDQDGIIRLYPQALVKQMQFPSHPEFSTYDITALFSSTADVFFKEDVTIQTNQYDFEYIVTHEYIHGLGFISYWREWFVPDFPDLTPYPEFLVDNTDPSKPITYTGFTETAFDRYMVLNTTDKIKMTTLAQQINKFAPIGKKFPSLISFEESFLDSRQSYIAENLSYAAINPYSMDFVTNDSTPVILETKIIPFNPGSSVTHVDTLYMNTSDFLMVYVAQPGITLDDIIIKNGNASGGAIGPYLTKVLETLGYTTANNLSPYRPTLPKSGSNNISPSLSMAISLIITITLSQYFNIF</sequence>
<protein>
    <submittedName>
        <fullName evidence="2">5299_t:CDS:1</fullName>
    </submittedName>
</protein>
<feature type="chain" id="PRO_5040450293" evidence="1">
    <location>
        <begin position="26"/>
        <end position="429"/>
    </location>
</feature>
<feature type="signal peptide" evidence="1">
    <location>
        <begin position="1"/>
        <end position="25"/>
    </location>
</feature>
<dbReference type="OrthoDB" id="73465at2759"/>